<protein>
    <submittedName>
        <fullName evidence="5">Site-specific recombinase, phage integrase family</fullName>
    </submittedName>
</protein>
<dbReference type="OrthoDB" id="662444at2"/>
<dbReference type="Pfam" id="PF00589">
    <property type="entry name" value="Phage_integrase"/>
    <property type="match status" value="1"/>
</dbReference>
<comment type="caution">
    <text evidence="5">The sequence shown here is derived from an EMBL/GenBank/DDBJ whole genome shotgun (WGS) entry which is preliminary data.</text>
</comment>
<dbReference type="Proteomes" id="UP000004510">
    <property type="component" value="Unassembled WGS sequence"/>
</dbReference>
<evidence type="ECO:0000259" key="4">
    <source>
        <dbReference type="PROSITE" id="PS51898"/>
    </source>
</evidence>
<dbReference type="GO" id="GO:0015074">
    <property type="term" value="P:DNA integration"/>
    <property type="evidence" value="ECO:0007669"/>
    <property type="project" value="UniProtKB-KW"/>
</dbReference>
<dbReference type="HOGENOM" id="CLU_027562_32_1_4"/>
<organism evidence="5 6">
    <name type="scientific">Achromobacter piechaudii ATCC 43553</name>
    <dbReference type="NCBI Taxonomy" id="742159"/>
    <lineage>
        <taxon>Bacteria</taxon>
        <taxon>Pseudomonadati</taxon>
        <taxon>Pseudomonadota</taxon>
        <taxon>Betaproteobacteria</taxon>
        <taxon>Burkholderiales</taxon>
        <taxon>Alcaligenaceae</taxon>
        <taxon>Achromobacter</taxon>
    </lineage>
</organism>
<dbReference type="CDD" id="cd00796">
    <property type="entry name" value="INT_Rci_Hp1_C"/>
    <property type="match status" value="1"/>
</dbReference>
<dbReference type="eggNOG" id="COG0582">
    <property type="taxonomic scope" value="Bacteria"/>
</dbReference>
<dbReference type="GO" id="GO:0003677">
    <property type="term" value="F:DNA binding"/>
    <property type="evidence" value="ECO:0007669"/>
    <property type="project" value="UniProtKB-KW"/>
</dbReference>
<dbReference type="PROSITE" id="PS51898">
    <property type="entry name" value="TYR_RECOMBINASE"/>
    <property type="match status" value="1"/>
</dbReference>
<dbReference type="Gene3D" id="1.10.150.130">
    <property type="match status" value="1"/>
</dbReference>
<feature type="domain" description="Tyr recombinase" evidence="4">
    <location>
        <begin position="172"/>
        <end position="351"/>
    </location>
</feature>
<dbReference type="PATRIC" id="fig|742159.3.peg.2267"/>
<reference evidence="6" key="1">
    <citation type="submission" date="2010-03" db="EMBL/GenBank/DDBJ databases">
        <title>Complete sequence of Mobiluncus curtisii ATCC 43063.</title>
        <authorList>
            <person name="Muzny D."/>
            <person name="Qin X."/>
            <person name="Deng J."/>
            <person name="Jiang H."/>
            <person name="Liu Y."/>
            <person name="Qu J."/>
            <person name="Song X.-Z."/>
            <person name="Zhang L."/>
            <person name="Thornton R."/>
            <person name="Coyle M."/>
            <person name="Francisco L."/>
            <person name="Jackson L."/>
            <person name="Javaid M."/>
            <person name="Korchina V."/>
            <person name="Kovar C."/>
            <person name="Mata R."/>
            <person name="Mathew T."/>
            <person name="Ngo R."/>
            <person name="Nguyen L."/>
            <person name="Nguyen N."/>
            <person name="Okwuonu G."/>
            <person name="Ongeri F."/>
            <person name="Pham C."/>
            <person name="Simmons D."/>
            <person name="Wilczek-Boney K."/>
            <person name="Hale W."/>
            <person name="Jakkamsetti A."/>
            <person name="Pham P."/>
            <person name="Ruth R."/>
            <person name="San Lucas F."/>
            <person name="Warren J."/>
            <person name="Zhang J."/>
            <person name="Zhao Z."/>
            <person name="Zhou C."/>
            <person name="Zhu D."/>
            <person name="Lee S."/>
            <person name="Bess C."/>
            <person name="Blankenburg K."/>
            <person name="Forbes L."/>
            <person name="Fu Q."/>
            <person name="Gubbala S."/>
            <person name="Hirani K."/>
            <person name="Jayaseelan J.C."/>
            <person name="Lara F."/>
            <person name="Munidasa M."/>
            <person name="Palculict T."/>
            <person name="Patil S."/>
            <person name="Pu L.-L."/>
            <person name="Saada N."/>
            <person name="Tang L."/>
            <person name="Weissenberger G."/>
            <person name="Zhu Y."/>
            <person name="Hemphill L."/>
            <person name="Shang Y."/>
            <person name="Youmans B."/>
            <person name="Ayvaz T."/>
            <person name="Ross M."/>
            <person name="Santibanez J."/>
            <person name="Aqrawi P."/>
            <person name="Gross S."/>
            <person name="Joshi V."/>
            <person name="Fowler G."/>
            <person name="Nazareth L."/>
            <person name="Reid J."/>
            <person name="Worley K."/>
            <person name="Petrosino J."/>
            <person name="Highlander S."/>
            <person name="Gibbs R."/>
            <person name="Gibbs R."/>
        </authorList>
    </citation>
    <scope>NUCLEOTIDE SEQUENCE [LARGE SCALE GENOMIC DNA]</scope>
    <source>
        <strain evidence="6">ATCC 43553</strain>
    </source>
</reference>
<dbReference type="EMBL" id="ADMS01000004">
    <property type="protein sequence ID" value="EFF78568.1"/>
    <property type="molecule type" value="Genomic_DNA"/>
</dbReference>
<evidence type="ECO:0000256" key="3">
    <source>
        <dbReference type="ARBA" id="ARBA00023172"/>
    </source>
</evidence>
<evidence type="ECO:0000313" key="5">
    <source>
        <dbReference type="EMBL" id="EFF78568.1"/>
    </source>
</evidence>
<dbReference type="PANTHER" id="PTHR30349">
    <property type="entry name" value="PHAGE INTEGRASE-RELATED"/>
    <property type="match status" value="1"/>
</dbReference>
<keyword evidence="3" id="KW-0233">DNA recombination</keyword>
<proteinExistence type="predicted"/>
<dbReference type="InterPro" id="IPR011010">
    <property type="entry name" value="DNA_brk_join_enz"/>
</dbReference>
<dbReference type="Gene3D" id="1.10.443.10">
    <property type="entry name" value="Intergrase catalytic core"/>
    <property type="match status" value="1"/>
</dbReference>
<evidence type="ECO:0000256" key="1">
    <source>
        <dbReference type="ARBA" id="ARBA00022908"/>
    </source>
</evidence>
<name>D4X3J6_9BURK</name>
<dbReference type="AlphaFoldDB" id="D4X3J6"/>
<dbReference type="InterPro" id="IPR010998">
    <property type="entry name" value="Integrase_recombinase_N"/>
</dbReference>
<dbReference type="InterPro" id="IPR002104">
    <property type="entry name" value="Integrase_catalytic"/>
</dbReference>
<evidence type="ECO:0000313" key="6">
    <source>
        <dbReference type="Proteomes" id="UP000004510"/>
    </source>
</evidence>
<evidence type="ECO:0000256" key="2">
    <source>
        <dbReference type="ARBA" id="ARBA00023125"/>
    </source>
</evidence>
<keyword evidence="1" id="KW-0229">DNA integration</keyword>
<dbReference type="SUPFAM" id="SSF56349">
    <property type="entry name" value="DNA breaking-rejoining enzymes"/>
    <property type="match status" value="1"/>
</dbReference>
<dbReference type="GO" id="GO:0006310">
    <property type="term" value="P:DNA recombination"/>
    <property type="evidence" value="ECO:0007669"/>
    <property type="project" value="UniProtKB-KW"/>
</dbReference>
<sequence length="372" mass="42106">MATIVKTSSGTWKALIRKTGWPATAKTFRTKRDAEDWARRTEDEMVRGVYIQRAPAERMTVEAALTRYLKEVTPTKRESTQAGEHKKAQVIIRHLGKYSLAALNAEIVAQFRDMRLAGDPDKKGKLRPRSNNTVRLELALLGHLFTVAIKEWGIGLPFNPVSNIRRPAPGSGRNRRLTSEEQTRLLQAVDKHSNPMFGWIVRIAVQTGMRLSEIATLRIRQVDIERRVVRLEHTKNSSPRTVPLTAEATRVFTEALANPLRPAETELVFFGEPGRDGIRRPYLFDKAWTDAKRAAGLEDFRFHDLRHEAVSRFVEAGLSDQEVSAISGHKSMQMLKRYTHLRAEDLVQKLDRITATTTAAAVTKDLDTSQRP</sequence>
<dbReference type="RefSeq" id="WP_006215922.1">
    <property type="nucleotide sequence ID" value="NZ_GG770409.1"/>
</dbReference>
<gene>
    <name evidence="5" type="primary">rci</name>
    <name evidence="5" type="ORF">HMPREF0004_0043</name>
</gene>
<accession>D4X3J6</accession>
<keyword evidence="2" id="KW-0238">DNA-binding</keyword>
<dbReference type="PANTHER" id="PTHR30349:SF94">
    <property type="entry name" value="INTEGRASE_RECOMBINASE HI_1414-RELATED"/>
    <property type="match status" value="1"/>
</dbReference>
<dbReference type="InterPro" id="IPR050090">
    <property type="entry name" value="Tyrosine_recombinase_XerCD"/>
</dbReference>
<dbReference type="InterPro" id="IPR013762">
    <property type="entry name" value="Integrase-like_cat_sf"/>
</dbReference>